<keyword evidence="6 8" id="KW-0717">Septation</keyword>
<dbReference type="InterPro" id="IPR037103">
    <property type="entry name" value="Tubulin/FtsZ-like_C"/>
</dbReference>
<evidence type="ECO:0000256" key="2">
    <source>
        <dbReference type="ARBA" id="ARBA00022490"/>
    </source>
</evidence>
<evidence type="ECO:0000313" key="13">
    <source>
        <dbReference type="EMBL" id="KRT54564.1"/>
    </source>
</evidence>
<dbReference type="AlphaFoldDB" id="A0A0T5YVA9"/>
<evidence type="ECO:0000256" key="9">
    <source>
        <dbReference type="NCBIfam" id="TIGR00065"/>
    </source>
</evidence>
<dbReference type="InterPro" id="IPR045061">
    <property type="entry name" value="FtsZ/CetZ"/>
</dbReference>
<feature type="domain" description="Tubulin/FtsZ GTPase" evidence="11">
    <location>
        <begin position="13"/>
        <end position="205"/>
    </location>
</feature>
<dbReference type="GO" id="GO:0005525">
    <property type="term" value="F:GTP binding"/>
    <property type="evidence" value="ECO:0007669"/>
    <property type="project" value="UniProtKB-UniRule"/>
</dbReference>
<dbReference type="RefSeq" id="WP_060528312.1">
    <property type="nucleotide sequence ID" value="NZ_KQ557122.1"/>
</dbReference>
<dbReference type="Gene3D" id="3.30.1330.20">
    <property type="entry name" value="Tubulin/FtsZ, C-terminal domain"/>
    <property type="match status" value="1"/>
</dbReference>
<accession>A0A0T5YVA9</accession>
<dbReference type="InterPro" id="IPR024757">
    <property type="entry name" value="FtsZ_C"/>
</dbReference>
<comment type="subunit">
    <text evidence="8">Homodimer. Polymerizes to form a dynamic ring structure in a strictly GTP-dependent manner. Interacts directly with several other division proteins.</text>
</comment>
<dbReference type="InterPro" id="IPR020805">
    <property type="entry name" value="Cell_div_FtsZ_CS"/>
</dbReference>
<evidence type="ECO:0000256" key="10">
    <source>
        <dbReference type="RuleBase" id="RU000631"/>
    </source>
</evidence>
<dbReference type="OrthoDB" id="9813375at2"/>
<keyword evidence="4 8" id="KW-0547">Nucleotide-binding</keyword>
<dbReference type="PANTHER" id="PTHR30314">
    <property type="entry name" value="CELL DIVISION PROTEIN FTSZ-RELATED"/>
    <property type="match status" value="1"/>
</dbReference>
<keyword evidence="2 8" id="KW-0963">Cytoplasm</keyword>
<evidence type="ECO:0000259" key="12">
    <source>
        <dbReference type="SMART" id="SM00865"/>
    </source>
</evidence>
<dbReference type="InterPro" id="IPR003008">
    <property type="entry name" value="Tubulin_FtsZ_GTPase"/>
</dbReference>
<dbReference type="GO" id="GO:0051258">
    <property type="term" value="P:protein polymerization"/>
    <property type="evidence" value="ECO:0007669"/>
    <property type="project" value="UniProtKB-UniRule"/>
</dbReference>
<feature type="domain" description="Tubulin/FtsZ 2-layer sandwich" evidence="12">
    <location>
        <begin position="207"/>
        <end position="325"/>
    </location>
</feature>
<feature type="binding site" evidence="8">
    <location>
        <position position="187"/>
    </location>
    <ligand>
        <name>GTP</name>
        <dbReference type="ChEBI" id="CHEBI:37565"/>
    </ligand>
</feature>
<dbReference type="PATRIC" id="fig|54398.3.peg.1196"/>
<dbReference type="PROSITE" id="PS01134">
    <property type="entry name" value="FTSZ_1"/>
    <property type="match status" value="1"/>
</dbReference>
<evidence type="ECO:0000256" key="5">
    <source>
        <dbReference type="ARBA" id="ARBA00023134"/>
    </source>
</evidence>
<evidence type="ECO:0000256" key="6">
    <source>
        <dbReference type="ARBA" id="ARBA00023210"/>
    </source>
</evidence>
<dbReference type="InterPro" id="IPR000158">
    <property type="entry name" value="Cell_div_FtsZ"/>
</dbReference>
<comment type="subcellular location">
    <subcellularLocation>
        <location evidence="8">Cytoplasm</location>
    </subcellularLocation>
    <text evidence="8">Assembles at midcell at the inner surface of the cytoplasmic membrane.</text>
</comment>
<organism evidence="13 14">
    <name type="scientific">endosymbiont of Ridgeia piscesae</name>
    <dbReference type="NCBI Taxonomy" id="54398"/>
    <lineage>
        <taxon>Bacteria</taxon>
        <taxon>Pseudomonadati</taxon>
        <taxon>Pseudomonadota</taxon>
        <taxon>Gammaproteobacteria</taxon>
        <taxon>sulfur-oxidizing symbionts</taxon>
    </lineage>
</organism>
<dbReference type="CDD" id="cd02201">
    <property type="entry name" value="FtsZ_type1"/>
    <property type="match status" value="1"/>
</dbReference>
<dbReference type="PROSITE" id="PS01135">
    <property type="entry name" value="FTSZ_2"/>
    <property type="match status" value="1"/>
</dbReference>
<dbReference type="InterPro" id="IPR018316">
    <property type="entry name" value="Tubulin/FtsZ_2-layer-sand-dom"/>
</dbReference>
<evidence type="ECO:0000256" key="1">
    <source>
        <dbReference type="ARBA" id="ARBA00009690"/>
    </source>
</evidence>
<name>A0A0T5YVA9_9GAMM</name>
<evidence type="ECO:0000256" key="8">
    <source>
        <dbReference type="HAMAP-Rule" id="MF_00909"/>
    </source>
</evidence>
<evidence type="ECO:0000259" key="11">
    <source>
        <dbReference type="SMART" id="SM00864"/>
    </source>
</evidence>
<dbReference type="SUPFAM" id="SSF52490">
    <property type="entry name" value="Tubulin nucleotide-binding domain-like"/>
    <property type="match status" value="1"/>
</dbReference>
<dbReference type="NCBIfam" id="TIGR00065">
    <property type="entry name" value="ftsZ"/>
    <property type="match status" value="1"/>
</dbReference>
<dbReference type="InterPro" id="IPR036525">
    <property type="entry name" value="Tubulin/FtsZ_GTPase_sf"/>
</dbReference>
<dbReference type="PRINTS" id="PR00423">
    <property type="entry name" value="CELLDVISFTSZ"/>
</dbReference>
<comment type="similarity">
    <text evidence="1 8 10">Belongs to the FtsZ family.</text>
</comment>
<dbReference type="Pfam" id="PF12327">
    <property type="entry name" value="FtsZ_C"/>
    <property type="match status" value="1"/>
</dbReference>
<comment type="caution">
    <text evidence="13">The sequence shown here is derived from an EMBL/GenBank/DDBJ whole genome shotgun (WGS) entry which is preliminary data.</text>
</comment>
<dbReference type="Pfam" id="PF00091">
    <property type="entry name" value="Tubulin"/>
    <property type="match status" value="1"/>
</dbReference>
<dbReference type="GO" id="GO:0005737">
    <property type="term" value="C:cytoplasm"/>
    <property type="evidence" value="ECO:0007669"/>
    <property type="project" value="UniProtKB-SubCell"/>
</dbReference>
<protein>
    <recommendedName>
        <fullName evidence="8 9">Cell division protein FtsZ</fullName>
    </recommendedName>
</protein>
<dbReference type="InterPro" id="IPR008280">
    <property type="entry name" value="Tub_FtsZ_C"/>
</dbReference>
<evidence type="ECO:0000256" key="4">
    <source>
        <dbReference type="ARBA" id="ARBA00022741"/>
    </source>
</evidence>
<feature type="binding site" evidence="8">
    <location>
        <position position="143"/>
    </location>
    <ligand>
        <name>GTP</name>
        <dbReference type="ChEBI" id="CHEBI:37565"/>
    </ligand>
</feature>
<dbReference type="Proteomes" id="UP000051634">
    <property type="component" value="Unassembled WGS sequence"/>
</dbReference>
<dbReference type="SMART" id="SM00865">
    <property type="entry name" value="Tubulin_C"/>
    <property type="match status" value="1"/>
</dbReference>
<evidence type="ECO:0000256" key="7">
    <source>
        <dbReference type="ARBA" id="ARBA00023306"/>
    </source>
</evidence>
<dbReference type="EMBL" id="LDXT01000090">
    <property type="protein sequence ID" value="KRT54564.1"/>
    <property type="molecule type" value="Genomic_DNA"/>
</dbReference>
<dbReference type="SMART" id="SM00864">
    <property type="entry name" value="Tubulin"/>
    <property type="match status" value="1"/>
</dbReference>
<dbReference type="Gene3D" id="3.40.50.1440">
    <property type="entry name" value="Tubulin/FtsZ, GTPase domain"/>
    <property type="match status" value="1"/>
</dbReference>
<dbReference type="GO" id="GO:0032153">
    <property type="term" value="C:cell division site"/>
    <property type="evidence" value="ECO:0007669"/>
    <property type="project" value="UniProtKB-UniRule"/>
</dbReference>
<feature type="binding site" evidence="8">
    <location>
        <begin position="108"/>
        <end position="110"/>
    </location>
    <ligand>
        <name>GTP</name>
        <dbReference type="ChEBI" id="CHEBI:37565"/>
    </ligand>
</feature>
<evidence type="ECO:0000256" key="3">
    <source>
        <dbReference type="ARBA" id="ARBA00022618"/>
    </source>
</evidence>
<dbReference type="PANTHER" id="PTHR30314:SF3">
    <property type="entry name" value="MITOCHONDRIAL DIVISION PROTEIN FSZA"/>
    <property type="match status" value="1"/>
</dbReference>
<feature type="binding site" evidence="8">
    <location>
        <position position="139"/>
    </location>
    <ligand>
        <name>GTP</name>
        <dbReference type="ChEBI" id="CHEBI:37565"/>
    </ligand>
</feature>
<evidence type="ECO:0000313" key="14">
    <source>
        <dbReference type="Proteomes" id="UP000051634"/>
    </source>
</evidence>
<dbReference type="GO" id="GO:0000917">
    <property type="term" value="P:division septum assembly"/>
    <property type="evidence" value="ECO:0007669"/>
    <property type="project" value="UniProtKB-KW"/>
</dbReference>
<dbReference type="FunFam" id="3.40.50.1440:FF:000023">
    <property type="entry name" value="Cell division protein FtsZ"/>
    <property type="match status" value="1"/>
</dbReference>
<keyword evidence="7 8" id="KW-0131">Cell cycle</keyword>
<proteinExistence type="inferred from homology"/>
<sequence length="396" mass="41326">MFELLDTHSTNAVIKVIGVGGGGGNAVNHMVSGEIEGVDFICANTDAQALRSSEVRTLLQLGSDITKGLGAGANPEIGRQAAQDDRDRIVEVLEGADMIFITAGMGGGTGTGAAPVVAEIAKEMGVLTVAVVTKPFAFEGGRRMKVAEAGIEELAKCVDSLITIPNEKLLAVLGKDMSLLNAFKAANDVLLNAVQGIAELITRPGLINVDFADVKTVMSEMGSAMMGSGEATGENRAREAAERAIRSPLLEDINLSGAKGILVNITAGLNLAIGEFDEVGSTVREFADDDATVVVGTVIDPEMQDEMRVTVVATGLGEIAQIAELPSKRQEPKAAPPVTLVDADVGLGDHERDYAALDKPAIVRHKTQAKGGVEPATPPDDFSYLDVPAFLRKQAD</sequence>
<feature type="binding site" evidence="8">
    <location>
        <begin position="21"/>
        <end position="25"/>
    </location>
    <ligand>
        <name>GTP</name>
        <dbReference type="ChEBI" id="CHEBI:37565"/>
    </ligand>
</feature>
<keyword evidence="14" id="KW-1185">Reference proteome</keyword>
<dbReference type="GO" id="GO:0043093">
    <property type="term" value="P:FtsZ-dependent cytokinesis"/>
    <property type="evidence" value="ECO:0007669"/>
    <property type="project" value="UniProtKB-UniRule"/>
</dbReference>
<reference evidence="13 14" key="1">
    <citation type="submission" date="2015-11" db="EMBL/GenBank/DDBJ databases">
        <title>The genome of Candidatus Endoriftia persephone in Ridgeia piscesae and population structure of the North Eastern Pacific vestimentiferan symbionts.</title>
        <authorList>
            <person name="Perez M."/>
            <person name="Juniper K.S."/>
        </authorList>
    </citation>
    <scope>NUCLEOTIDE SEQUENCE [LARGE SCALE GENOMIC DNA]</scope>
    <source>
        <strain evidence="13">Ind11</strain>
    </source>
</reference>
<comment type="function">
    <text evidence="8 10">Essential cell division protein that forms a contractile ring structure (Z ring) at the future cell division site. The regulation of the ring assembly controls the timing and the location of cell division. One of the functions of the FtsZ ring is to recruit other cell division proteins to the septum to produce a new cell wall between the dividing cells. Binds GTP and shows GTPase activity.</text>
</comment>
<keyword evidence="5 8" id="KW-0342">GTP-binding</keyword>
<keyword evidence="3 8" id="KW-0132">Cell division</keyword>
<dbReference type="GO" id="GO:0003924">
    <property type="term" value="F:GTPase activity"/>
    <property type="evidence" value="ECO:0007669"/>
    <property type="project" value="UniProtKB-UniRule"/>
</dbReference>
<dbReference type="SUPFAM" id="SSF55307">
    <property type="entry name" value="Tubulin C-terminal domain-like"/>
    <property type="match status" value="1"/>
</dbReference>
<gene>
    <name evidence="8" type="primary">ftsZ</name>
    <name evidence="13" type="ORF">Ga0074115_10793</name>
</gene>
<dbReference type="HAMAP" id="MF_00909">
    <property type="entry name" value="FtsZ"/>
    <property type="match status" value="1"/>
</dbReference>